<proteinExistence type="predicted"/>
<sequence>MLISGWKSISMVDVHGKVTFTLWLCGCNLKCPFCHNWRVAESKECFPLDKKALLEEVETSSFLIDYFHVTGGEPLIQWKELGGLFAQVKLLDIPISLNSNLTIIKPLERLVKAELIDHIATDLKAPPTKLYGLPENVSIKLWKLFLKGLDVVSQYSLPLELRIPVAKGFEAWNWIEEGLSHISTDFYVVLNPLVGKPLTYPRDEEWCSKHCWPRKEVDNLKKRLEELGIEVYVNSWSSQ</sequence>
<dbReference type="STRING" id="582419.TES1_1997"/>
<accession>W0I9E4</accession>
<evidence type="ECO:0000313" key="7">
    <source>
        <dbReference type="Proteomes" id="UP000019027"/>
    </source>
</evidence>
<dbReference type="RefSeq" id="WP_042682538.1">
    <property type="nucleotide sequence ID" value="NZ_CP006965.1"/>
</dbReference>
<dbReference type="OrthoDB" id="371936at2157"/>
<reference evidence="6 7" key="1">
    <citation type="journal article" date="2014" name="Int. J. Syst. Evol. Microbiol.">
        <title>Thermococcus paralvinellae sp. nov. and Thermococcus cleftensis sp. nov. of hyperthermophilic heterotrophs from deep-sea hydrothermal vents.</title>
        <authorList>
            <person name="Hensley S.A."/>
            <person name="Jung J.H."/>
            <person name="Park C.S."/>
            <person name="Holden J.F."/>
        </authorList>
    </citation>
    <scope>NUCLEOTIDE SEQUENCE [LARGE SCALE GENOMIC DNA]</scope>
    <source>
        <strain evidence="6 7">ES1</strain>
    </source>
</reference>
<evidence type="ECO:0000256" key="2">
    <source>
        <dbReference type="ARBA" id="ARBA00022723"/>
    </source>
</evidence>
<protein>
    <submittedName>
        <fullName evidence="6">Anaerobic ribonucleotide triphosphate reductase activating protein</fullName>
    </submittedName>
</protein>
<dbReference type="AlphaFoldDB" id="W0I9E4"/>
<dbReference type="InterPro" id="IPR013785">
    <property type="entry name" value="Aldolase_TIM"/>
</dbReference>
<keyword evidence="1" id="KW-0949">S-adenosyl-L-methionine</keyword>
<keyword evidence="4" id="KW-0411">Iron-sulfur</keyword>
<keyword evidence="3" id="KW-0408">Iron</keyword>
<feature type="domain" description="Radical SAM core" evidence="5">
    <location>
        <begin position="14"/>
        <end position="230"/>
    </location>
</feature>
<dbReference type="CDD" id="cd01335">
    <property type="entry name" value="Radical_SAM"/>
    <property type="match status" value="1"/>
</dbReference>
<dbReference type="PANTHER" id="PTHR11228:SF27">
    <property type="entry name" value="GLYCYL-RADICAL ENZYME ACTIVATING ENZYME MJ1227-RELATED"/>
    <property type="match status" value="1"/>
</dbReference>
<dbReference type="GO" id="GO:0046872">
    <property type="term" value="F:metal ion binding"/>
    <property type="evidence" value="ECO:0007669"/>
    <property type="project" value="UniProtKB-KW"/>
</dbReference>
<evidence type="ECO:0000313" key="6">
    <source>
        <dbReference type="EMBL" id="AHF81372.1"/>
    </source>
</evidence>
<dbReference type="GeneID" id="24907830"/>
<dbReference type="HOGENOM" id="CLU_078147_2_1_2"/>
<dbReference type="PANTHER" id="PTHR11228">
    <property type="entry name" value="RADICAL SAM DOMAIN PROTEIN"/>
    <property type="match status" value="1"/>
</dbReference>
<dbReference type="EMBL" id="CP006965">
    <property type="protein sequence ID" value="AHF81372.1"/>
    <property type="molecule type" value="Genomic_DNA"/>
</dbReference>
<dbReference type="SFLD" id="SFLDS00029">
    <property type="entry name" value="Radical_SAM"/>
    <property type="match status" value="1"/>
</dbReference>
<keyword evidence="2" id="KW-0479">Metal-binding</keyword>
<dbReference type="GO" id="GO:0003824">
    <property type="term" value="F:catalytic activity"/>
    <property type="evidence" value="ECO:0007669"/>
    <property type="project" value="InterPro"/>
</dbReference>
<evidence type="ECO:0000259" key="5">
    <source>
        <dbReference type="PROSITE" id="PS51918"/>
    </source>
</evidence>
<gene>
    <name evidence="6" type="ORF">TES1_1997</name>
</gene>
<keyword evidence="7" id="KW-1185">Reference proteome</keyword>
<dbReference type="Gene3D" id="3.20.20.70">
    <property type="entry name" value="Aldolase class I"/>
    <property type="match status" value="1"/>
</dbReference>
<evidence type="ECO:0000256" key="1">
    <source>
        <dbReference type="ARBA" id="ARBA00022691"/>
    </source>
</evidence>
<dbReference type="PROSITE" id="PS51918">
    <property type="entry name" value="RADICAL_SAM"/>
    <property type="match status" value="1"/>
</dbReference>
<evidence type="ECO:0000256" key="4">
    <source>
        <dbReference type="ARBA" id="ARBA00023014"/>
    </source>
</evidence>
<dbReference type="KEGG" id="ths:TES1_1997"/>
<dbReference type="SUPFAM" id="SSF102114">
    <property type="entry name" value="Radical SAM enzymes"/>
    <property type="match status" value="1"/>
</dbReference>
<dbReference type="SFLD" id="SFLDG01094">
    <property type="entry name" value="Uncharacterised_Radical_SAM_Su"/>
    <property type="match status" value="1"/>
</dbReference>
<dbReference type="NCBIfam" id="TIGR02495">
    <property type="entry name" value="NrdG2"/>
    <property type="match status" value="1"/>
</dbReference>
<dbReference type="GO" id="GO:0051536">
    <property type="term" value="F:iron-sulfur cluster binding"/>
    <property type="evidence" value="ECO:0007669"/>
    <property type="project" value="UniProtKB-KW"/>
</dbReference>
<dbReference type="Proteomes" id="UP000019027">
    <property type="component" value="Chromosome"/>
</dbReference>
<name>W0I9E4_9EURY</name>
<dbReference type="Pfam" id="PF04055">
    <property type="entry name" value="Radical_SAM"/>
    <property type="match status" value="1"/>
</dbReference>
<organism evidence="6 7">
    <name type="scientific">Thermococcus paralvinellae</name>
    <dbReference type="NCBI Taxonomy" id="582419"/>
    <lineage>
        <taxon>Archaea</taxon>
        <taxon>Methanobacteriati</taxon>
        <taxon>Methanobacteriota</taxon>
        <taxon>Thermococci</taxon>
        <taxon>Thermococcales</taxon>
        <taxon>Thermococcaceae</taxon>
        <taxon>Thermococcus</taxon>
    </lineage>
</organism>
<dbReference type="InterPro" id="IPR058240">
    <property type="entry name" value="rSAM_sf"/>
</dbReference>
<evidence type="ECO:0000256" key="3">
    <source>
        <dbReference type="ARBA" id="ARBA00023004"/>
    </source>
</evidence>
<dbReference type="InterPro" id="IPR007197">
    <property type="entry name" value="rSAM"/>
</dbReference>
<dbReference type="InterPro" id="IPR012840">
    <property type="entry name" value="NrdG2"/>
</dbReference>
<dbReference type="InterPro" id="IPR050377">
    <property type="entry name" value="Radical_SAM_PqqE_MftC-like"/>
</dbReference>